<name>A0ABU7JIM6_9GAMM</name>
<dbReference type="Proteomes" id="UP001339167">
    <property type="component" value="Unassembled WGS sequence"/>
</dbReference>
<evidence type="ECO:0000313" key="1">
    <source>
        <dbReference type="EMBL" id="MEE2025556.1"/>
    </source>
</evidence>
<protein>
    <recommendedName>
        <fullName evidence="3">DUF2513 domain-containing protein</fullName>
    </recommendedName>
</protein>
<keyword evidence="2" id="KW-1185">Reference proteome</keyword>
<organism evidence="1 2">
    <name type="scientific">Alkalimonas mucilaginosa</name>
    <dbReference type="NCBI Taxonomy" id="3057676"/>
    <lineage>
        <taxon>Bacteria</taxon>
        <taxon>Pseudomonadati</taxon>
        <taxon>Pseudomonadota</taxon>
        <taxon>Gammaproteobacteria</taxon>
        <taxon>Alkalimonas</taxon>
    </lineage>
</organism>
<evidence type="ECO:0008006" key="3">
    <source>
        <dbReference type="Google" id="ProtNLM"/>
    </source>
</evidence>
<sequence>MEKFNRLVGLLFGTLYEEFPVPLRLDAGDFLEKTIDADDDEGSFNFPEYFEHTIKWLETAGYIWISQDFSSMDGYDVEVVLSEKGLEALRRVPSSLEGSESIGERLARFAKSKTSEAVGVLISAAINSAISNGAGVS</sequence>
<proteinExistence type="predicted"/>
<accession>A0ABU7JIM6</accession>
<comment type="caution">
    <text evidence="1">The sequence shown here is derived from an EMBL/GenBank/DDBJ whole genome shotgun (WGS) entry which is preliminary data.</text>
</comment>
<gene>
    <name evidence="1" type="ORF">QWF21_15060</name>
</gene>
<dbReference type="EMBL" id="JAUGZK010000014">
    <property type="protein sequence ID" value="MEE2025556.1"/>
    <property type="molecule type" value="Genomic_DNA"/>
</dbReference>
<evidence type="ECO:0000313" key="2">
    <source>
        <dbReference type="Proteomes" id="UP001339167"/>
    </source>
</evidence>
<reference evidence="1 2" key="1">
    <citation type="submission" date="2023-06" db="EMBL/GenBank/DDBJ databases">
        <title>Alkalimonas sp., MEB004 an alkaliphilic bacterium isolated from Lonar Lake, India.</title>
        <authorList>
            <person name="Joshi A."/>
            <person name="Thite S."/>
        </authorList>
    </citation>
    <scope>NUCLEOTIDE SEQUENCE [LARGE SCALE GENOMIC DNA]</scope>
    <source>
        <strain evidence="1 2">MEB004</strain>
    </source>
</reference>
<dbReference type="RefSeq" id="WP_330088870.1">
    <property type="nucleotide sequence ID" value="NZ_JAUGZK010000014.1"/>
</dbReference>